<evidence type="ECO:0000313" key="3">
    <source>
        <dbReference type="WBParaSite" id="Hba_04170"/>
    </source>
</evidence>
<dbReference type="Proteomes" id="UP000095283">
    <property type="component" value="Unplaced"/>
</dbReference>
<accession>A0A1I7WGV5</accession>
<keyword evidence="1" id="KW-0812">Transmembrane</keyword>
<keyword evidence="1" id="KW-1133">Transmembrane helix</keyword>
<name>A0A1I7WGV5_HETBA</name>
<dbReference type="AlphaFoldDB" id="A0A1I7WGV5"/>
<keyword evidence="1" id="KW-0472">Membrane</keyword>
<dbReference type="WBParaSite" id="Hba_04170">
    <property type="protein sequence ID" value="Hba_04170"/>
    <property type="gene ID" value="Hba_04170"/>
</dbReference>
<evidence type="ECO:0000313" key="2">
    <source>
        <dbReference type="Proteomes" id="UP000095283"/>
    </source>
</evidence>
<sequence length="114" mass="13142">MKIFSSVKISLSFSLTVDLHFLRQHMDLTDLIWVEPQFISHLPHRFLVISEDLLLNYFSNARSVHGPGSSTPRMVFCFILVTQSFLAIAICFSPSSFKCMISFGHYITVQRREN</sequence>
<evidence type="ECO:0000256" key="1">
    <source>
        <dbReference type="SAM" id="Phobius"/>
    </source>
</evidence>
<keyword evidence="2" id="KW-1185">Reference proteome</keyword>
<protein>
    <submittedName>
        <fullName evidence="3">Neur_chan_LBD domain-containing protein</fullName>
    </submittedName>
</protein>
<organism evidence="2 3">
    <name type="scientific">Heterorhabditis bacteriophora</name>
    <name type="common">Entomopathogenic nematode worm</name>
    <dbReference type="NCBI Taxonomy" id="37862"/>
    <lineage>
        <taxon>Eukaryota</taxon>
        <taxon>Metazoa</taxon>
        <taxon>Ecdysozoa</taxon>
        <taxon>Nematoda</taxon>
        <taxon>Chromadorea</taxon>
        <taxon>Rhabditida</taxon>
        <taxon>Rhabditina</taxon>
        <taxon>Rhabditomorpha</taxon>
        <taxon>Strongyloidea</taxon>
        <taxon>Heterorhabditidae</taxon>
        <taxon>Heterorhabditis</taxon>
    </lineage>
</organism>
<feature type="transmembrane region" description="Helical" evidence="1">
    <location>
        <begin position="73"/>
        <end position="92"/>
    </location>
</feature>
<reference evidence="3" key="1">
    <citation type="submission" date="2016-11" db="UniProtKB">
        <authorList>
            <consortium name="WormBaseParasite"/>
        </authorList>
    </citation>
    <scope>IDENTIFICATION</scope>
</reference>
<proteinExistence type="predicted"/>